<name>A0A6I8U820_AEDAE</name>
<dbReference type="GO" id="GO:0004519">
    <property type="term" value="F:endonuclease activity"/>
    <property type="evidence" value="ECO:0007669"/>
    <property type="project" value="UniProtKB-KW"/>
</dbReference>
<dbReference type="GO" id="GO:0005634">
    <property type="term" value="C:nucleus"/>
    <property type="evidence" value="ECO:0007669"/>
    <property type="project" value="UniProtKB-SubCell"/>
</dbReference>
<evidence type="ECO:0000256" key="5">
    <source>
        <dbReference type="ARBA" id="ARBA00022763"/>
    </source>
</evidence>
<keyword evidence="7" id="KW-0269">Exonuclease</keyword>
<dbReference type="PANTHER" id="PTHR23240:SF8">
    <property type="entry name" value="PROTEIN ARTEMIS"/>
    <property type="match status" value="1"/>
</dbReference>
<dbReference type="Pfam" id="PF07522">
    <property type="entry name" value="DRMBL"/>
    <property type="match status" value="1"/>
</dbReference>
<evidence type="ECO:0000256" key="3">
    <source>
        <dbReference type="ARBA" id="ARBA00022722"/>
    </source>
</evidence>
<feature type="compositionally biased region" description="Basic and acidic residues" evidence="13">
    <location>
        <begin position="393"/>
        <end position="403"/>
    </location>
</feature>
<evidence type="ECO:0000256" key="6">
    <source>
        <dbReference type="ARBA" id="ARBA00022801"/>
    </source>
</evidence>
<evidence type="ECO:0000259" key="14">
    <source>
        <dbReference type="SMART" id="SM00849"/>
    </source>
</evidence>
<evidence type="ECO:0000256" key="12">
    <source>
        <dbReference type="ARBA" id="ARBA00042677"/>
    </source>
</evidence>
<dbReference type="GO" id="GO:0035312">
    <property type="term" value="F:5'-3' DNA exonuclease activity"/>
    <property type="evidence" value="ECO:0007669"/>
    <property type="project" value="TreeGrafter"/>
</dbReference>
<feature type="domain" description="Metallo-beta-lactamase" evidence="14">
    <location>
        <begin position="2"/>
        <end position="165"/>
    </location>
</feature>
<dbReference type="InParanoid" id="A0A6I8U820"/>
<evidence type="ECO:0000313" key="15">
    <source>
        <dbReference type="EnsemblMetazoa" id="AAEL026758-PA"/>
    </source>
</evidence>
<keyword evidence="6" id="KW-0378">Hydrolase</keyword>
<keyword evidence="16" id="KW-1185">Reference proteome</keyword>
<comment type="similarity">
    <text evidence="2">Belongs to the DNA repair metallo-beta-lactamase (DRMBL) family.</text>
</comment>
<dbReference type="GO" id="GO:0031123">
    <property type="term" value="P:RNA 3'-end processing"/>
    <property type="evidence" value="ECO:0007669"/>
    <property type="project" value="UniProtKB-ARBA"/>
</dbReference>
<accession>A0A6I8U820</accession>
<dbReference type="InterPro" id="IPR036866">
    <property type="entry name" value="RibonucZ/Hydroxyglut_hydro"/>
</dbReference>
<dbReference type="GO" id="GO:0006310">
    <property type="term" value="P:DNA recombination"/>
    <property type="evidence" value="ECO:0007669"/>
    <property type="project" value="UniProtKB-KW"/>
</dbReference>
<organism evidence="15 16">
    <name type="scientific">Aedes aegypti</name>
    <name type="common">Yellowfever mosquito</name>
    <name type="synonym">Culex aegypti</name>
    <dbReference type="NCBI Taxonomy" id="7159"/>
    <lineage>
        <taxon>Eukaryota</taxon>
        <taxon>Metazoa</taxon>
        <taxon>Ecdysozoa</taxon>
        <taxon>Arthropoda</taxon>
        <taxon>Hexapoda</taxon>
        <taxon>Insecta</taxon>
        <taxon>Pterygota</taxon>
        <taxon>Neoptera</taxon>
        <taxon>Endopterygota</taxon>
        <taxon>Diptera</taxon>
        <taxon>Nematocera</taxon>
        <taxon>Culicoidea</taxon>
        <taxon>Culicidae</taxon>
        <taxon>Culicinae</taxon>
        <taxon>Aedini</taxon>
        <taxon>Aedes</taxon>
        <taxon>Stegomyia</taxon>
    </lineage>
</organism>
<dbReference type="Proteomes" id="UP000008820">
    <property type="component" value="Chromosome 1"/>
</dbReference>
<reference evidence="15 16" key="1">
    <citation type="submission" date="2017-06" db="EMBL/GenBank/DDBJ databases">
        <title>Aedes aegypti genome working group (AGWG) sequencing and assembly.</title>
        <authorList>
            <consortium name="Aedes aegypti Genome Working Group (AGWG)"/>
            <person name="Matthews B.J."/>
        </authorList>
    </citation>
    <scope>NUCLEOTIDE SEQUENCE [LARGE SCALE GENOMIC DNA]</scope>
    <source>
        <strain evidence="15 16">LVP_AGWG</strain>
    </source>
</reference>
<dbReference type="InterPro" id="IPR001279">
    <property type="entry name" value="Metallo-B-lactamas"/>
</dbReference>
<dbReference type="OrthoDB" id="262529at2759"/>
<protein>
    <recommendedName>
        <fullName evidence="11">Protein artemis</fullName>
    </recommendedName>
    <alternativeName>
        <fullName evidence="12">DNA cross-link repair 1C protein</fullName>
    </alternativeName>
</protein>
<dbReference type="Gene3D" id="3.40.50.12650">
    <property type="match status" value="1"/>
</dbReference>
<sequence length="403" mass="46188">MSTFSGLFPEIPGISADRFIDVNRSQSRVFFLSHCHMDHMQGLHLPDPLPGPLYTSPISGVFLKHRFPQVAENIRTIEIGETLSIVLELGEPKEELQVTAIPAGHCPGSIMFLFQTNQHKILYTGDFRLSPKDLRNIIPLKNLAPDVIYLDTTFFLRQYHFLPPQSESLIKLVDLCQEWLSLNPQNAITIKLPALYGSEFLFIELSRRLKQKIHVQQEELRSYRFLASLDDAVTADSGSATRIHACQGTHSDRHGKLPCQPTLDQKHIRIIRPSALRWRGLRPTDTICRRLRSDREEYSVCYSNHASFGELEDFLAYLRPRAVRFNVVWKDDPGGMKMSALLREVCPWLDGRGDGEGRTEEGFSFDGIVYQRMEDKKRDRLFSDEDSDGEEAVIEHLPKRIRS</sequence>
<evidence type="ECO:0000256" key="9">
    <source>
        <dbReference type="ARBA" id="ARBA00023204"/>
    </source>
</evidence>
<evidence type="ECO:0000256" key="13">
    <source>
        <dbReference type="SAM" id="MobiDB-lite"/>
    </source>
</evidence>
<keyword evidence="4" id="KW-0255">Endonuclease</keyword>
<dbReference type="EnsemblMetazoa" id="AAEL026758-RA">
    <property type="protein sequence ID" value="AAEL026758-PA"/>
    <property type="gene ID" value="AAEL026758"/>
</dbReference>
<dbReference type="GO" id="GO:0003684">
    <property type="term" value="F:damaged DNA binding"/>
    <property type="evidence" value="ECO:0007669"/>
    <property type="project" value="TreeGrafter"/>
</dbReference>
<evidence type="ECO:0000256" key="10">
    <source>
        <dbReference type="ARBA" id="ARBA00023242"/>
    </source>
</evidence>
<evidence type="ECO:0000256" key="1">
    <source>
        <dbReference type="ARBA" id="ARBA00004123"/>
    </source>
</evidence>
<dbReference type="GO" id="GO:0000723">
    <property type="term" value="P:telomere maintenance"/>
    <property type="evidence" value="ECO:0007669"/>
    <property type="project" value="TreeGrafter"/>
</dbReference>
<gene>
    <name evidence="15" type="primary">110674797</name>
</gene>
<evidence type="ECO:0000256" key="2">
    <source>
        <dbReference type="ARBA" id="ARBA00010304"/>
    </source>
</evidence>
<dbReference type="Gene3D" id="3.60.15.10">
    <property type="entry name" value="Ribonuclease Z/Hydroxyacylglutathione hydrolase-like"/>
    <property type="match status" value="1"/>
</dbReference>
<evidence type="ECO:0000256" key="11">
    <source>
        <dbReference type="ARBA" id="ARBA00039759"/>
    </source>
</evidence>
<keyword evidence="9" id="KW-0234">DNA repair</keyword>
<evidence type="ECO:0000256" key="7">
    <source>
        <dbReference type="ARBA" id="ARBA00022839"/>
    </source>
</evidence>
<evidence type="ECO:0000256" key="4">
    <source>
        <dbReference type="ARBA" id="ARBA00022759"/>
    </source>
</evidence>
<reference evidence="15" key="2">
    <citation type="submission" date="2020-05" db="UniProtKB">
        <authorList>
            <consortium name="EnsemblMetazoa"/>
        </authorList>
    </citation>
    <scope>IDENTIFICATION</scope>
    <source>
        <strain evidence="15">LVP_AGWG</strain>
    </source>
</reference>
<keyword evidence="10" id="KW-0539">Nucleus</keyword>
<keyword evidence="8" id="KW-0233">DNA recombination</keyword>
<proteinExistence type="inferred from homology"/>
<dbReference type="SUPFAM" id="SSF56281">
    <property type="entry name" value="Metallo-hydrolase/oxidoreductase"/>
    <property type="match status" value="1"/>
</dbReference>
<dbReference type="PANTHER" id="PTHR23240">
    <property type="entry name" value="DNA CROSS-LINK REPAIR PROTEIN PSO2/SNM1-RELATED"/>
    <property type="match status" value="1"/>
</dbReference>
<comment type="subcellular location">
    <subcellularLocation>
        <location evidence="1">Nucleus</location>
    </subcellularLocation>
</comment>
<dbReference type="GO" id="GO:0006303">
    <property type="term" value="P:double-strand break repair via nonhomologous end joining"/>
    <property type="evidence" value="ECO:0007669"/>
    <property type="project" value="TreeGrafter"/>
</dbReference>
<feature type="region of interest" description="Disordered" evidence="13">
    <location>
        <begin position="380"/>
        <end position="403"/>
    </location>
</feature>
<keyword evidence="5" id="KW-0227">DNA damage</keyword>
<evidence type="ECO:0000313" key="16">
    <source>
        <dbReference type="Proteomes" id="UP000008820"/>
    </source>
</evidence>
<dbReference type="SMART" id="SM00849">
    <property type="entry name" value="Lactamase_B"/>
    <property type="match status" value="1"/>
</dbReference>
<dbReference type="Pfam" id="PF12706">
    <property type="entry name" value="Lactamase_B_2"/>
    <property type="match status" value="1"/>
</dbReference>
<dbReference type="AlphaFoldDB" id="A0A6I8U820"/>
<keyword evidence="3" id="KW-0540">Nuclease</keyword>
<dbReference type="InterPro" id="IPR011084">
    <property type="entry name" value="DRMBL"/>
</dbReference>
<evidence type="ECO:0000256" key="8">
    <source>
        <dbReference type="ARBA" id="ARBA00023172"/>
    </source>
</evidence>
<dbReference type="GO" id="GO:0036297">
    <property type="term" value="P:interstrand cross-link repair"/>
    <property type="evidence" value="ECO:0007669"/>
    <property type="project" value="TreeGrafter"/>
</dbReference>